<dbReference type="CDD" id="cd16916">
    <property type="entry name" value="HATPase_CheA-like"/>
    <property type="match status" value="1"/>
</dbReference>
<dbReference type="InterPro" id="IPR035891">
    <property type="entry name" value="CheY-binding_CheA"/>
</dbReference>
<dbReference type="PROSITE" id="PS50894">
    <property type="entry name" value="HPT"/>
    <property type="match status" value="1"/>
</dbReference>
<evidence type="ECO:0000256" key="5">
    <source>
        <dbReference type="ARBA" id="ARBA00022490"/>
    </source>
</evidence>
<feature type="domain" description="HPt" evidence="18">
    <location>
        <begin position="3"/>
        <end position="110"/>
    </location>
</feature>
<evidence type="ECO:0000256" key="3">
    <source>
        <dbReference type="ARBA" id="ARBA00012438"/>
    </source>
</evidence>
<dbReference type="SUPFAM" id="SSF47226">
    <property type="entry name" value="Histidine-containing phosphotransfer domain, HPT domain"/>
    <property type="match status" value="1"/>
</dbReference>
<dbReference type="PANTHER" id="PTHR43395:SF10">
    <property type="entry name" value="CHEMOTAXIS PROTEIN CHEA"/>
    <property type="match status" value="1"/>
</dbReference>
<comment type="subcellular location">
    <subcellularLocation>
        <location evidence="2">Cytoplasm</location>
    </subcellularLocation>
</comment>
<dbReference type="Gene3D" id="1.10.287.560">
    <property type="entry name" value="Histidine kinase CheA-like, homodimeric domain"/>
    <property type="match status" value="1"/>
</dbReference>
<evidence type="ECO:0000256" key="13">
    <source>
        <dbReference type="ARBA" id="ARBA00035100"/>
    </source>
</evidence>
<dbReference type="SMART" id="SM00073">
    <property type="entry name" value="HPT"/>
    <property type="match status" value="1"/>
</dbReference>
<dbReference type="Gene3D" id="1.20.120.160">
    <property type="entry name" value="HPT domain"/>
    <property type="match status" value="1"/>
</dbReference>
<feature type="domain" description="CheW-like" evidence="17">
    <location>
        <begin position="624"/>
        <end position="762"/>
    </location>
</feature>
<dbReference type="SUPFAM" id="SSF47384">
    <property type="entry name" value="Homodimeric domain of signal transducing histidine kinase"/>
    <property type="match status" value="1"/>
</dbReference>
<dbReference type="Gene3D" id="2.30.30.40">
    <property type="entry name" value="SH3 Domains"/>
    <property type="match status" value="1"/>
</dbReference>
<keyword evidence="10 19" id="KW-0418">Kinase</keyword>
<dbReference type="Pfam" id="PF01584">
    <property type="entry name" value="CheW"/>
    <property type="match status" value="1"/>
</dbReference>
<gene>
    <name evidence="19" type="ORF">SAMN03080599_00976</name>
</gene>
<dbReference type="InterPro" id="IPR036890">
    <property type="entry name" value="HATPase_C_sf"/>
</dbReference>
<evidence type="ECO:0000259" key="17">
    <source>
        <dbReference type="PROSITE" id="PS50851"/>
    </source>
</evidence>
<dbReference type="Pfam" id="PF01627">
    <property type="entry name" value="Hpt"/>
    <property type="match status" value="1"/>
</dbReference>
<dbReference type="SUPFAM" id="SSF50341">
    <property type="entry name" value="CheW-like"/>
    <property type="match status" value="1"/>
</dbReference>
<protein>
    <recommendedName>
        <fullName evidence="4">Chemotaxis protein CheA</fullName>
        <ecNumber evidence="3">2.7.13.3</ecNumber>
    </recommendedName>
</protein>
<dbReference type="InterPro" id="IPR003594">
    <property type="entry name" value="HATPase_dom"/>
</dbReference>
<sequence length="762" mass="84572">MPGTYENEAMLEVYIFEAVQILDQLEQTIMHSEREGTFGEDAVNEIFRCMHTVKGASAMMMFHNITTIAHTMEDIFFFLREHKPENVDHSTLSDLVLDCVDFIKVEVNKIKNHDAPDGDPGQLVKRLEAALEELRSGGKGTVAVSRDTVAQDTEVQDTEVKTPTDEILEAAPEQEPSVEREVAEAEGLYAYKAKLYFQEDCGMEHIRAYGVIHELTELAEELFHCPQALLESAEAAEVIRKQGFELFIRTKADMAALKARLEKTVFLEQLILGYAEEPNFETHCMHQDDIHWLKPPGDLLAKEAELQEGTGTDRILSDQPQMNHPPQNASAINLEVAARSVPVPNQTTGAPAQKVGQPQNQKQTQSQTQNQSATMISVSVDKLDGLMNLVGELVIAEAMVTQSPDVLALESDHFHKAARQLHKITGDLQDMVMSIRMVPLSTTFVKMHRIVRDMSKKLDKQVVLDLAGEETEVDKNIIERISDPLMHLIRNAIDHGIEDEAERLERGKDKVGRISLEAKNAGSDVLIVLKDDGRGLNKAKIMEKARQNGLLTKPEQDMSDREIYSLILRPGFSTKEQVTEFSGRGVGMDVVAKNLEAVGGAVHIESQEGHGTTMTLKIPLTLAIIEGMNIRVGASRFTLPITSIKESFKPSSKDCHTDPDGNEMVMVRGRSYPILRMHKHFGLKNTETVLADGILIMVEDEHKEICLFADELMGQQQVVVKALPNYIKSMKKILGLAGCTLLGDGSISLILDVGGLAGLRIR</sequence>
<accession>A0A1G5RUZ8</accession>
<dbReference type="Pfam" id="PF02518">
    <property type="entry name" value="HATPase_c"/>
    <property type="match status" value="1"/>
</dbReference>
<dbReference type="SMART" id="SM01231">
    <property type="entry name" value="H-kinase_dim"/>
    <property type="match status" value="1"/>
</dbReference>
<dbReference type="CDD" id="cd00088">
    <property type="entry name" value="HPT"/>
    <property type="match status" value="1"/>
</dbReference>
<dbReference type="SUPFAM" id="SSF55874">
    <property type="entry name" value="ATPase domain of HSP90 chaperone/DNA topoisomerase II/histidine kinase"/>
    <property type="match status" value="1"/>
</dbReference>
<dbReference type="InterPro" id="IPR036641">
    <property type="entry name" value="HPT_dom_sf"/>
</dbReference>
<keyword evidence="9" id="KW-0547">Nucleotide-binding</keyword>
<dbReference type="InterPro" id="IPR036097">
    <property type="entry name" value="HisK_dim/P_sf"/>
</dbReference>
<dbReference type="InterPro" id="IPR051315">
    <property type="entry name" value="Bact_Chemotaxis_CheA"/>
</dbReference>
<evidence type="ECO:0000256" key="8">
    <source>
        <dbReference type="ARBA" id="ARBA00022679"/>
    </source>
</evidence>
<feature type="modified residue" description="Phosphohistidine" evidence="14">
    <location>
        <position position="51"/>
    </location>
</feature>
<dbReference type="InterPro" id="IPR008207">
    <property type="entry name" value="Sig_transdc_His_kin_Hpt_dom"/>
</dbReference>
<dbReference type="GO" id="GO:0006935">
    <property type="term" value="P:chemotaxis"/>
    <property type="evidence" value="ECO:0007669"/>
    <property type="project" value="UniProtKB-KW"/>
</dbReference>
<feature type="domain" description="Histidine kinase" evidence="16">
    <location>
        <begin position="418"/>
        <end position="622"/>
    </location>
</feature>
<dbReference type="PRINTS" id="PR00344">
    <property type="entry name" value="BCTRLSENSOR"/>
</dbReference>
<keyword evidence="6" id="KW-0145">Chemotaxis</keyword>
<comment type="catalytic activity">
    <reaction evidence="1">
        <text>ATP + protein L-histidine = ADP + protein N-phospho-L-histidine.</text>
        <dbReference type="EC" id="2.7.13.3"/>
    </reaction>
</comment>
<keyword evidence="11" id="KW-0067">ATP-binding</keyword>
<dbReference type="InterPro" id="IPR002545">
    <property type="entry name" value="CheW-lke_dom"/>
</dbReference>
<dbReference type="PANTHER" id="PTHR43395">
    <property type="entry name" value="SENSOR HISTIDINE KINASE CHEA"/>
    <property type="match status" value="1"/>
</dbReference>
<keyword evidence="7 14" id="KW-0597">Phosphoprotein</keyword>
<dbReference type="GO" id="GO:0005737">
    <property type="term" value="C:cytoplasm"/>
    <property type="evidence" value="ECO:0007669"/>
    <property type="project" value="UniProtKB-SubCell"/>
</dbReference>
<evidence type="ECO:0000256" key="7">
    <source>
        <dbReference type="ARBA" id="ARBA00022553"/>
    </source>
</evidence>
<keyword evidence="8" id="KW-0808">Transferase</keyword>
<dbReference type="InterPro" id="IPR037006">
    <property type="entry name" value="CheA-like_homodim_sf"/>
</dbReference>
<comment type="function">
    <text evidence="13">Involved in the transmission of sensory signals from the chemoreceptors to the flagellar motors. CheA is autophosphorylated; it can transfer its phosphate group to either CheB or CheY.</text>
</comment>
<dbReference type="InterPro" id="IPR004105">
    <property type="entry name" value="CheA-like_dim"/>
</dbReference>
<dbReference type="SMART" id="SM00260">
    <property type="entry name" value="CheW"/>
    <property type="match status" value="1"/>
</dbReference>
<dbReference type="InterPro" id="IPR010808">
    <property type="entry name" value="CheA_P2-bd"/>
</dbReference>
<dbReference type="EC" id="2.7.13.3" evidence="3"/>
<dbReference type="PROSITE" id="PS50109">
    <property type="entry name" value="HIS_KIN"/>
    <property type="match status" value="1"/>
</dbReference>
<evidence type="ECO:0000256" key="10">
    <source>
        <dbReference type="ARBA" id="ARBA00022777"/>
    </source>
</evidence>
<keyword evidence="12" id="KW-0902">Two-component regulatory system</keyword>
<evidence type="ECO:0000256" key="1">
    <source>
        <dbReference type="ARBA" id="ARBA00000085"/>
    </source>
</evidence>
<dbReference type="Gene3D" id="3.30.565.10">
    <property type="entry name" value="Histidine kinase-like ATPase, C-terminal domain"/>
    <property type="match status" value="1"/>
</dbReference>
<evidence type="ECO:0000256" key="11">
    <source>
        <dbReference type="ARBA" id="ARBA00022840"/>
    </source>
</evidence>
<dbReference type="Pfam" id="PF07194">
    <property type="entry name" value="P2"/>
    <property type="match status" value="1"/>
</dbReference>
<evidence type="ECO:0000313" key="20">
    <source>
        <dbReference type="Proteomes" id="UP000199208"/>
    </source>
</evidence>
<proteinExistence type="predicted"/>
<evidence type="ECO:0000313" key="19">
    <source>
        <dbReference type="EMBL" id="SCZ77846.1"/>
    </source>
</evidence>
<feature type="region of interest" description="Disordered" evidence="15">
    <location>
        <begin position="343"/>
        <end position="372"/>
    </location>
</feature>
<evidence type="ECO:0000259" key="18">
    <source>
        <dbReference type="PROSITE" id="PS50894"/>
    </source>
</evidence>
<dbReference type="AlphaFoldDB" id="A0A1G5RUZ8"/>
<dbReference type="InterPro" id="IPR036061">
    <property type="entry name" value="CheW-like_dom_sf"/>
</dbReference>
<evidence type="ECO:0000256" key="2">
    <source>
        <dbReference type="ARBA" id="ARBA00004496"/>
    </source>
</evidence>
<name>A0A1G5RUZ8_9FIRM</name>
<evidence type="ECO:0000256" key="15">
    <source>
        <dbReference type="SAM" id="MobiDB-lite"/>
    </source>
</evidence>
<evidence type="ECO:0000256" key="4">
    <source>
        <dbReference type="ARBA" id="ARBA00021495"/>
    </source>
</evidence>
<dbReference type="Pfam" id="PF02895">
    <property type="entry name" value="H-kinase_dim"/>
    <property type="match status" value="1"/>
</dbReference>
<dbReference type="GO" id="GO:0005524">
    <property type="term" value="F:ATP binding"/>
    <property type="evidence" value="ECO:0007669"/>
    <property type="project" value="UniProtKB-KW"/>
</dbReference>
<keyword evidence="5" id="KW-0963">Cytoplasm</keyword>
<evidence type="ECO:0000256" key="9">
    <source>
        <dbReference type="ARBA" id="ARBA00022741"/>
    </source>
</evidence>
<dbReference type="FunFam" id="3.30.565.10:FF:000016">
    <property type="entry name" value="Chemotaxis protein CheA, putative"/>
    <property type="match status" value="1"/>
</dbReference>
<dbReference type="InterPro" id="IPR004358">
    <property type="entry name" value="Sig_transdc_His_kin-like_C"/>
</dbReference>
<evidence type="ECO:0000256" key="12">
    <source>
        <dbReference type="ARBA" id="ARBA00023012"/>
    </source>
</evidence>
<organism evidence="19 20">
    <name type="scientific">Acidaminobacter hydrogenoformans DSM 2784</name>
    <dbReference type="NCBI Taxonomy" id="1120920"/>
    <lineage>
        <taxon>Bacteria</taxon>
        <taxon>Bacillati</taxon>
        <taxon>Bacillota</taxon>
        <taxon>Clostridia</taxon>
        <taxon>Peptostreptococcales</taxon>
        <taxon>Acidaminobacteraceae</taxon>
        <taxon>Acidaminobacter</taxon>
    </lineage>
</organism>
<dbReference type="GO" id="GO:0000155">
    <property type="term" value="F:phosphorelay sensor kinase activity"/>
    <property type="evidence" value="ECO:0007669"/>
    <property type="project" value="InterPro"/>
</dbReference>
<dbReference type="SUPFAM" id="SSF55052">
    <property type="entry name" value="CheY-binding domain of CheA"/>
    <property type="match status" value="1"/>
</dbReference>
<reference evidence="19 20" key="1">
    <citation type="submission" date="2016-10" db="EMBL/GenBank/DDBJ databases">
        <authorList>
            <person name="de Groot N.N."/>
        </authorList>
    </citation>
    <scope>NUCLEOTIDE SEQUENCE [LARGE SCALE GENOMIC DNA]</scope>
    <source>
        <strain evidence="19 20">DSM 2784</strain>
    </source>
</reference>
<dbReference type="EMBL" id="FMWL01000003">
    <property type="protein sequence ID" value="SCZ77846.1"/>
    <property type="molecule type" value="Genomic_DNA"/>
</dbReference>
<dbReference type="SMART" id="SM00387">
    <property type="entry name" value="HATPase_c"/>
    <property type="match status" value="1"/>
</dbReference>
<evidence type="ECO:0000256" key="6">
    <source>
        <dbReference type="ARBA" id="ARBA00022500"/>
    </source>
</evidence>
<evidence type="ECO:0000259" key="16">
    <source>
        <dbReference type="PROSITE" id="PS50109"/>
    </source>
</evidence>
<keyword evidence="20" id="KW-1185">Reference proteome</keyword>
<dbReference type="RefSeq" id="WP_330387089.1">
    <property type="nucleotide sequence ID" value="NZ_FMWL01000003.1"/>
</dbReference>
<evidence type="ECO:0000256" key="14">
    <source>
        <dbReference type="PROSITE-ProRule" id="PRU00110"/>
    </source>
</evidence>
<feature type="compositionally biased region" description="Low complexity" evidence="15">
    <location>
        <begin position="357"/>
        <end position="372"/>
    </location>
</feature>
<dbReference type="STRING" id="1120920.SAMN03080599_00976"/>
<dbReference type="Proteomes" id="UP000199208">
    <property type="component" value="Unassembled WGS sequence"/>
</dbReference>
<dbReference type="InterPro" id="IPR005467">
    <property type="entry name" value="His_kinase_dom"/>
</dbReference>
<dbReference type="PROSITE" id="PS50851">
    <property type="entry name" value="CHEW"/>
    <property type="match status" value="1"/>
</dbReference>